<dbReference type="Gene3D" id="2.60.40.1760">
    <property type="entry name" value="glycosyl hydrolase (family 31)"/>
    <property type="match status" value="1"/>
</dbReference>
<keyword evidence="5 10" id="KW-0378">Hydrolase</keyword>
<dbReference type="InterPro" id="IPR011013">
    <property type="entry name" value="Gal_mutarotase_sf_dom"/>
</dbReference>
<dbReference type="InterPro" id="IPR025887">
    <property type="entry name" value="Glyco_hydro_31_N_dom"/>
</dbReference>
<dbReference type="PANTHER" id="PTHR22762:SF54">
    <property type="entry name" value="BCDNA.GH04962"/>
    <property type="match status" value="1"/>
</dbReference>
<dbReference type="CDD" id="cd14752">
    <property type="entry name" value="GH31_N"/>
    <property type="match status" value="1"/>
</dbReference>
<feature type="domain" description="Glycoside hydrolase family 31 TIM barrel" evidence="11">
    <location>
        <begin position="136"/>
        <end position="463"/>
    </location>
</feature>
<dbReference type="Gene3D" id="3.20.20.80">
    <property type="entry name" value="Glycosidases"/>
    <property type="match status" value="2"/>
</dbReference>
<dbReference type="GO" id="GO:0006491">
    <property type="term" value="P:N-glycan processing"/>
    <property type="evidence" value="ECO:0007669"/>
    <property type="project" value="TreeGrafter"/>
</dbReference>
<evidence type="ECO:0000256" key="7">
    <source>
        <dbReference type="ARBA" id="ARBA00023180"/>
    </source>
</evidence>
<dbReference type="GO" id="GO:0090599">
    <property type="term" value="F:alpha-glucosidase activity"/>
    <property type="evidence" value="ECO:0007669"/>
    <property type="project" value="TreeGrafter"/>
</dbReference>
<feature type="domain" description="Glycosyl hydrolase family 31 C-terminal" evidence="13">
    <location>
        <begin position="473"/>
        <end position="559"/>
    </location>
</feature>
<evidence type="ECO:0000256" key="5">
    <source>
        <dbReference type="ARBA" id="ARBA00022801"/>
    </source>
</evidence>
<dbReference type="AlphaFoldDB" id="V5G0Q8"/>
<protein>
    <recommendedName>
        <fullName evidence="9">Glucosidase II subunit alpha</fullName>
    </recommendedName>
</protein>
<dbReference type="Gene3D" id="2.60.40.1180">
    <property type="entry name" value="Golgi alpha-mannosidase II"/>
    <property type="match status" value="2"/>
</dbReference>
<dbReference type="EMBL" id="GALX01004871">
    <property type="protein sequence ID" value="JAB63595.1"/>
    <property type="molecule type" value="Transcribed_RNA"/>
</dbReference>
<evidence type="ECO:0000256" key="1">
    <source>
        <dbReference type="ARBA" id="ARBA00004240"/>
    </source>
</evidence>
<dbReference type="Pfam" id="PF13802">
    <property type="entry name" value="Gal_mutarotas_2"/>
    <property type="match status" value="1"/>
</dbReference>
<dbReference type="GO" id="GO:0005783">
    <property type="term" value="C:endoplasmic reticulum"/>
    <property type="evidence" value="ECO:0007669"/>
    <property type="project" value="UniProtKB-SubCell"/>
</dbReference>
<dbReference type="SUPFAM" id="SSF74650">
    <property type="entry name" value="Galactose mutarotase-like"/>
    <property type="match status" value="1"/>
</dbReference>
<evidence type="ECO:0000256" key="9">
    <source>
        <dbReference type="ARBA" id="ARBA00042895"/>
    </source>
</evidence>
<dbReference type="InterPro" id="IPR013780">
    <property type="entry name" value="Glyco_hydro_b"/>
</dbReference>
<gene>
    <name evidence="14" type="primary">GANC</name>
</gene>
<keyword evidence="7" id="KW-0325">Glycoprotein</keyword>
<evidence type="ECO:0000256" key="10">
    <source>
        <dbReference type="RuleBase" id="RU361185"/>
    </source>
</evidence>
<dbReference type="PANTHER" id="PTHR22762">
    <property type="entry name" value="ALPHA-GLUCOSIDASE"/>
    <property type="match status" value="1"/>
</dbReference>
<comment type="subcellular location">
    <subcellularLocation>
        <location evidence="1">Endoplasmic reticulum</location>
    </subcellularLocation>
</comment>
<evidence type="ECO:0000256" key="6">
    <source>
        <dbReference type="ARBA" id="ARBA00022824"/>
    </source>
</evidence>
<organism evidence="14">
    <name type="scientific">Anoplophora glabripennis</name>
    <name type="common">Asian longhorn beetle</name>
    <name type="synonym">Anoplophora nobilis</name>
    <dbReference type="NCBI Taxonomy" id="217634"/>
    <lineage>
        <taxon>Eukaryota</taxon>
        <taxon>Metazoa</taxon>
        <taxon>Ecdysozoa</taxon>
        <taxon>Arthropoda</taxon>
        <taxon>Hexapoda</taxon>
        <taxon>Insecta</taxon>
        <taxon>Pterygota</taxon>
        <taxon>Neoptera</taxon>
        <taxon>Endopterygota</taxon>
        <taxon>Coleoptera</taxon>
        <taxon>Polyphaga</taxon>
        <taxon>Cucujiformia</taxon>
        <taxon>Chrysomeloidea</taxon>
        <taxon>Cerambycidae</taxon>
        <taxon>Lamiinae</taxon>
        <taxon>Lamiini</taxon>
        <taxon>Anoplophora</taxon>
    </lineage>
</organism>
<comment type="similarity">
    <text evidence="3 10">Belongs to the glycosyl hydrolase 31 family.</text>
</comment>
<dbReference type="InterPro" id="IPR030458">
    <property type="entry name" value="Glyco_hydro_31_AS"/>
</dbReference>
<evidence type="ECO:0000256" key="8">
    <source>
        <dbReference type="ARBA" id="ARBA00023295"/>
    </source>
</evidence>
<keyword evidence="8 10" id="KW-0326">Glycosidase</keyword>
<name>V5G0Q8_ANOGL</name>
<dbReference type="GO" id="GO:0030246">
    <property type="term" value="F:carbohydrate binding"/>
    <property type="evidence" value="ECO:0007669"/>
    <property type="project" value="InterPro"/>
</dbReference>
<evidence type="ECO:0000259" key="13">
    <source>
        <dbReference type="Pfam" id="PF21365"/>
    </source>
</evidence>
<dbReference type="PROSITE" id="PS00129">
    <property type="entry name" value="GLYCOSYL_HYDROL_F31_1"/>
    <property type="match status" value="1"/>
</dbReference>
<evidence type="ECO:0000259" key="11">
    <source>
        <dbReference type="Pfam" id="PF01055"/>
    </source>
</evidence>
<evidence type="ECO:0000313" key="14">
    <source>
        <dbReference type="EMBL" id="JAB63595.1"/>
    </source>
</evidence>
<dbReference type="Pfam" id="PF21365">
    <property type="entry name" value="Glyco_hydro_31_3rd"/>
    <property type="match status" value="1"/>
</dbReference>
<evidence type="ECO:0000256" key="2">
    <source>
        <dbReference type="ARBA" id="ARBA00004833"/>
    </source>
</evidence>
<accession>V5G0Q8</accession>
<proteinExistence type="inferred from homology"/>
<keyword evidence="4" id="KW-0732">Signal</keyword>
<evidence type="ECO:0000256" key="4">
    <source>
        <dbReference type="ARBA" id="ARBA00022729"/>
    </source>
</evidence>
<dbReference type="InterPro" id="IPR000322">
    <property type="entry name" value="Glyco_hydro_31_TIM"/>
</dbReference>
<dbReference type="SUPFAM" id="SSF51011">
    <property type="entry name" value="Glycosyl hydrolase domain"/>
    <property type="match status" value="1"/>
</dbReference>
<keyword evidence="6" id="KW-0256">Endoplasmic reticulum</keyword>
<feature type="domain" description="Glycoside hydrolase family 31 N-terminal" evidence="12">
    <location>
        <begin position="7"/>
        <end position="92"/>
    </location>
</feature>
<dbReference type="Pfam" id="PF01055">
    <property type="entry name" value="Glyco_hydro_31_2nd"/>
    <property type="match status" value="1"/>
</dbReference>
<reference evidence="14" key="1">
    <citation type="submission" date="2013-07" db="EMBL/GenBank/DDBJ databases">
        <title>Midgut Transcriptome Profiling of Anoplphora glabripennis, a Lignocellulose Degrading, Wood-Boring Cerambycid.</title>
        <authorList>
            <person name="Scully E.D."/>
            <person name="Hoover K."/>
            <person name="Carlson J.E."/>
            <person name="Tien M."/>
            <person name="Geib S.M."/>
        </authorList>
    </citation>
    <scope>NUCLEOTIDE SEQUENCE</scope>
</reference>
<dbReference type="CDD" id="cd06603">
    <property type="entry name" value="GH31_GANC_GANAB_alpha"/>
    <property type="match status" value="1"/>
</dbReference>
<dbReference type="InterPro" id="IPR048395">
    <property type="entry name" value="Glyco_hydro_31_C"/>
</dbReference>
<dbReference type="GO" id="GO:0005975">
    <property type="term" value="P:carbohydrate metabolic process"/>
    <property type="evidence" value="ECO:0007669"/>
    <property type="project" value="InterPro"/>
</dbReference>
<comment type="pathway">
    <text evidence="2">Glycan metabolism; N-glycan metabolism.</text>
</comment>
<evidence type="ECO:0000256" key="3">
    <source>
        <dbReference type="ARBA" id="ARBA00007806"/>
    </source>
</evidence>
<dbReference type="SUPFAM" id="SSF51445">
    <property type="entry name" value="(Trans)glycosidases"/>
    <property type="match status" value="1"/>
</dbReference>
<sequence>MENTDTSQAFSFAVEFEGSSKLYGLAHHSYQLALKETTDGSSDPFRLKNTDNWGYDADSTTALYGSIPAIYGHSANFTSGAFLHNAAQMFVDITYSGNRPSAYFMVEGGSLDLFILIGPTPKDVVRQYTSLTGVNSMPPAWALGYHQNRYTYWTQEEVKEVVALMDAADFPLDVIFLDDGYTNGNRYFQWNPENFTDPLEMQQNVSATGRHMIAVSDPHVAVDENYFMYVEGKELDFYVKNSDGSDFQDYSWPGLSVWVDFLNPAARDWYGNLFLYENFQGTTETIGGFWNDMNEPSIYNDTIERTFPPELVHFGQVTNRDIHNIYGLLHVKATNKGLAIRDNYEKRVFILSRSHFAGSQRYAAVWTGDNIADWPHLRNSISECLTFNLLGTVMCGADVGGFFTNPTDEIFQRWYQAAIWIPYFRAHSNKGTIRREPYLYPEEIQAVLRLAVKTRYKHIPYWYLLMFEHTQSGDPLIRPLFYSYPEYLEYDDHLLLGEEILARPVLEPEVSEVAVTFPGSNLWYRVDDDSWKIYEGASEQNVAVNITTSPFFYRGGSIIVRKDIERPSTTQMADDPFQLYVTLDANNNAEGRIYFDDHVSLEFSTKESYYYSRLIYDYATNGVKFETISGNPEGFNARIQSIVVHQEGENKETVTKTYTTTRDGTPLENIDIIQMHKLMQSDNSFTLYL</sequence>
<evidence type="ECO:0000259" key="12">
    <source>
        <dbReference type="Pfam" id="PF13802"/>
    </source>
</evidence>
<dbReference type="InterPro" id="IPR017853">
    <property type="entry name" value="GH"/>
</dbReference>